<dbReference type="Gene3D" id="1.10.630.10">
    <property type="entry name" value="Cytochrome P450"/>
    <property type="match status" value="1"/>
</dbReference>
<dbReference type="RefSeq" id="WP_184816734.1">
    <property type="nucleotide sequence ID" value="NZ_JACHJQ010000016.1"/>
</dbReference>
<dbReference type="Proteomes" id="UP000520767">
    <property type="component" value="Unassembled WGS sequence"/>
</dbReference>
<dbReference type="GO" id="GO:0020037">
    <property type="term" value="F:heme binding"/>
    <property type="evidence" value="ECO:0007669"/>
    <property type="project" value="InterPro"/>
</dbReference>
<proteinExistence type="predicted"/>
<dbReference type="GO" id="GO:0005506">
    <property type="term" value="F:iron ion binding"/>
    <property type="evidence" value="ECO:0007669"/>
    <property type="project" value="InterPro"/>
</dbReference>
<evidence type="ECO:0000313" key="1">
    <source>
        <dbReference type="EMBL" id="MBB4912783.1"/>
    </source>
</evidence>
<dbReference type="AlphaFoldDB" id="A0A7W7QFV4"/>
<gene>
    <name evidence="1" type="ORF">FHR82_009057</name>
</gene>
<dbReference type="EMBL" id="JACHJQ010000016">
    <property type="protein sequence ID" value="MBB4912783.1"/>
    <property type="molecule type" value="Genomic_DNA"/>
</dbReference>
<dbReference type="GO" id="GO:0004497">
    <property type="term" value="F:monooxygenase activity"/>
    <property type="evidence" value="ECO:0007669"/>
    <property type="project" value="InterPro"/>
</dbReference>
<name>A0A7W7QFV4_9PSEU</name>
<dbReference type="SUPFAM" id="SSF48264">
    <property type="entry name" value="Cytochrome P450"/>
    <property type="match status" value="1"/>
</dbReference>
<sequence length="184" mass="19891">MARSGETAYVVTDPAAARALPAAARALLTDPRFVKNPGFAPCSWLGKVISLEPAYEEQRSITTADGPRTCCCGGCRPGCSPRLLSPAVVRNQQSRIEGIARTLLAEIDARCRQENRPADLMREFCYRFPLTVIGGILGVRDSDLDDLMAVSTRSAHASAEDRVAEILVERAAPLVPVGKGRVRR</sequence>
<dbReference type="GO" id="GO:0016705">
    <property type="term" value="F:oxidoreductase activity, acting on paired donors, with incorporation or reduction of molecular oxygen"/>
    <property type="evidence" value="ECO:0007669"/>
    <property type="project" value="InterPro"/>
</dbReference>
<reference evidence="1 2" key="1">
    <citation type="submission" date="2020-08" db="EMBL/GenBank/DDBJ databases">
        <title>Genomic Encyclopedia of Type Strains, Phase III (KMG-III): the genomes of soil and plant-associated and newly described type strains.</title>
        <authorList>
            <person name="Whitman W."/>
        </authorList>
    </citation>
    <scope>NUCLEOTIDE SEQUENCE [LARGE SCALE GENOMIC DNA]</scope>
    <source>
        <strain evidence="1 2">CECT 8960</strain>
    </source>
</reference>
<comment type="caution">
    <text evidence="1">The sequence shown here is derived from an EMBL/GenBank/DDBJ whole genome shotgun (WGS) entry which is preliminary data.</text>
</comment>
<keyword evidence="2" id="KW-1185">Reference proteome</keyword>
<dbReference type="InterPro" id="IPR036396">
    <property type="entry name" value="Cyt_P450_sf"/>
</dbReference>
<protein>
    <submittedName>
        <fullName evidence="1">Cytochrome P450</fullName>
    </submittedName>
</protein>
<evidence type="ECO:0000313" key="2">
    <source>
        <dbReference type="Proteomes" id="UP000520767"/>
    </source>
</evidence>
<accession>A0A7W7QFV4</accession>
<organism evidence="1 2">
    <name type="scientific">Actinophytocola algeriensis</name>
    <dbReference type="NCBI Taxonomy" id="1768010"/>
    <lineage>
        <taxon>Bacteria</taxon>
        <taxon>Bacillati</taxon>
        <taxon>Actinomycetota</taxon>
        <taxon>Actinomycetes</taxon>
        <taxon>Pseudonocardiales</taxon>
        <taxon>Pseudonocardiaceae</taxon>
    </lineage>
</organism>